<sequence length="362" mass="40862">MLLWLLAFVFSINAEPKPQGGISGHLMNILQNIHSNSKQHIKIEIDTENTKDIHTEITYLDFTNLPASVLSILGSHKSDFVTFGKTYAKKISRSNGDKAATNFVSNNGYLKDLLKKNLYYKVGMHPYMDLDEEETLALAALKSAKRFVKKQENTRKRRDDEEESSDDELPESFDWRDKDVVPEVKNQGSCGSCWAFATAACMEIQYARENNEIIDLSEQQMTCVYPNKKTICKGGFPSVAFNHYMDDGIGLESDSPYDPSGDLRCYSFKQRLSVSSVTDLLPFDMDTVKRAIVNDGPIAVGMYINWNFMYYDGGIFDTSCEDLSGLGGHAMVITGYGVEDDYPYWIVRNSWGTSWEKMAMLG</sequence>
<evidence type="ECO:0000259" key="6">
    <source>
        <dbReference type="SMART" id="SM00645"/>
    </source>
</evidence>
<accession>A0AAF3F529</accession>
<evidence type="ECO:0000256" key="1">
    <source>
        <dbReference type="ARBA" id="ARBA00008455"/>
    </source>
</evidence>
<dbReference type="PROSITE" id="PS00639">
    <property type="entry name" value="THIOL_PROTEASE_HIS"/>
    <property type="match status" value="1"/>
</dbReference>
<comment type="similarity">
    <text evidence="1">Belongs to the peptidase C1 family.</text>
</comment>
<evidence type="ECO:0000256" key="5">
    <source>
        <dbReference type="SAM" id="MobiDB-lite"/>
    </source>
</evidence>
<feature type="region of interest" description="Disordered" evidence="5">
    <location>
        <begin position="150"/>
        <end position="172"/>
    </location>
</feature>
<keyword evidence="4" id="KW-0788">Thiol protease</keyword>
<dbReference type="InterPro" id="IPR000668">
    <property type="entry name" value="Peptidase_C1A_C"/>
</dbReference>
<protein>
    <recommendedName>
        <fullName evidence="6">Peptidase C1A papain C-terminal domain-containing protein</fullName>
    </recommendedName>
</protein>
<keyword evidence="3" id="KW-0378">Hydrolase</keyword>
<dbReference type="GO" id="GO:0008234">
    <property type="term" value="F:cysteine-type peptidase activity"/>
    <property type="evidence" value="ECO:0007669"/>
    <property type="project" value="UniProtKB-KW"/>
</dbReference>
<evidence type="ECO:0000256" key="4">
    <source>
        <dbReference type="ARBA" id="ARBA00022807"/>
    </source>
</evidence>
<keyword evidence="7" id="KW-1185">Reference proteome</keyword>
<dbReference type="CDD" id="cd02248">
    <property type="entry name" value="Peptidase_C1A"/>
    <property type="match status" value="1"/>
</dbReference>
<organism evidence="7 8">
    <name type="scientific">Mesorhabditis belari</name>
    <dbReference type="NCBI Taxonomy" id="2138241"/>
    <lineage>
        <taxon>Eukaryota</taxon>
        <taxon>Metazoa</taxon>
        <taxon>Ecdysozoa</taxon>
        <taxon>Nematoda</taxon>
        <taxon>Chromadorea</taxon>
        <taxon>Rhabditida</taxon>
        <taxon>Rhabditina</taxon>
        <taxon>Rhabditomorpha</taxon>
        <taxon>Rhabditoidea</taxon>
        <taxon>Rhabditidae</taxon>
        <taxon>Mesorhabditinae</taxon>
        <taxon>Mesorhabditis</taxon>
    </lineage>
</organism>
<dbReference type="InterPro" id="IPR013128">
    <property type="entry name" value="Peptidase_C1A"/>
</dbReference>
<evidence type="ECO:0000256" key="2">
    <source>
        <dbReference type="ARBA" id="ARBA00022670"/>
    </source>
</evidence>
<evidence type="ECO:0000256" key="3">
    <source>
        <dbReference type="ARBA" id="ARBA00022801"/>
    </source>
</evidence>
<reference evidence="8" key="1">
    <citation type="submission" date="2024-02" db="UniProtKB">
        <authorList>
            <consortium name="WormBaseParasite"/>
        </authorList>
    </citation>
    <scope>IDENTIFICATION</scope>
</reference>
<proteinExistence type="inferred from homology"/>
<dbReference type="InterPro" id="IPR039417">
    <property type="entry name" value="Peptidase_C1A_papain-like"/>
</dbReference>
<feature type="compositionally biased region" description="Acidic residues" evidence="5">
    <location>
        <begin position="160"/>
        <end position="171"/>
    </location>
</feature>
<evidence type="ECO:0000313" key="8">
    <source>
        <dbReference type="WBParaSite" id="MBELARI_LOCUS2148"/>
    </source>
</evidence>
<dbReference type="Proteomes" id="UP000887575">
    <property type="component" value="Unassembled WGS sequence"/>
</dbReference>
<dbReference type="PROSITE" id="PS00139">
    <property type="entry name" value="THIOL_PROTEASE_CYS"/>
    <property type="match status" value="1"/>
</dbReference>
<dbReference type="InterPro" id="IPR000169">
    <property type="entry name" value="Pept_cys_AS"/>
</dbReference>
<dbReference type="AlphaFoldDB" id="A0AAF3F529"/>
<dbReference type="InterPro" id="IPR025660">
    <property type="entry name" value="Pept_his_AS"/>
</dbReference>
<feature type="compositionally biased region" description="Basic and acidic residues" evidence="5">
    <location>
        <begin position="150"/>
        <end position="159"/>
    </location>
</feature>
<dbReference type="InterPro" id="IPR038765">
    <property type="entry name" value="Papain-like_cys_pep_sf"/>
</dbReference>
<dbReference type="SUPFAM" id="SSF54001">
    <property type="entry name" value="Cysteine proteinases"/>
    <property type="match status" value="1"/>
</dbReference>
<dbReference type="GO" id="GO:0006508">
    <property type="term" value="P:proteolysis"/>
    <property type="evidence" value="ECO:0007669"/>
    <property type="project" value="UniProtKB-KW"/>
</dbReference>
<feature type="domain" description="Peptidase C1A papain C-terminal" evidence="6">
    <location>
        <begin position="169"/>
        <end position="362"/>
    </location>
</feature>
<keyword evidence="2" id="KW-0645">Protease</keyword>
<name>A0AAF3F529_9BILA</name>
<dbReference type="Pfam" id="PF00112">
    <property type="entry name" value="Peptidase_C1"/>
    <property type="match status" value="1"/>
</dbReference>
<dbReference type="SMART" id="SM00645">
    <property type="entry name" value="Pept_C1"/>
    <property type="match status" value="1"/>
</dbReference>
<dbReference type="Gene3D" id="3.90.70.10">
    <property type="entry name" value="Cysteine proteinases"/>
    <property type="match status" value="1"/>
</dbReference>
<dbReference type="PRINTS" id="PR00705">
    <property type="entry name" value="PAPAIN"/>
</dbReference>
<evidence type="ECO:0000313" key="7">
    <source>
        <dbReference type="Proteomes" id="UP000887575"/>
    </source>
</evidence>
<dbReference type="PANTHER" id="PTHR12411">
    <property type="entry name" value="CYSTEINE PROTEASE FAMILY C1-RELATED"/>
    <property type="match status" value="1"/>
</dbReference>
<dbReference type="WBParaSite" id="MBELARI_LOCUS2148">
    <property type="protein sequence ID" value="MBELARI_LOCUS2148"/>
    <property type="gene ID" value="MBELARI_LOCUS2148"/>
</dbReference>